<feature type="binding site" evidence="11">
    <location>
        <position position="241"/>
    </location>
    <ligand>
        <name>Ca(2+)</name>
        <dbReference type="ChEBI" id="CHEBI:29108"/>
        <label>1</label>
    </ligand>
</feature>
<evidence type="ECO:0000256" key="2">
    <source>
        <dbReference type="ARBA" id="ARBA00022670"/>
    </source>
</evidence>
<reference evidence="14" key="1">
    <citation type="submission" date="2023-05" db="EMBL/GenBank/DDBJ databases">
        <title>Nepenthes gracilis genome sequencing.</title>
        <authorList>
            <person name="Fukushima K."/>
        </authorList>
    </citation>
    <scope>NUCLEOTIDE SEQUENCE</scope>
    <source>
        <strain evidence="14">SING2019-196</strain>
    </source>
</reference>
<dbReference type="SUPFAM" id="SSF55486">
    <property type="entry name" value="Metalloproteases ('zincins'), catalytic domain"/>
    <property type="match status" value="1"/>
</dbReference>
<dbReference type="Pfam" id="PF00413">
    <property type="entry name" value="Peptidase_M10"/>
    <property type="match status" value="1"/>
</dbReference>
<name>A0AAD3P9P1_NEPGR</name>
<keyword evidence="8" id="KW-0865">Zymogen</keyword>
<keyword evidence="11" id="KW-0106">Calcium</keyword>
<accession>A0AAD3P9P1</accession>
<evidence type="ECO:0000313" key="14">
    <source>
        <dbReference type="EMBL" id="GMH00624.1"/>
    </source>
</evidence>
<feature type="active site" evidence="10">
    <location>
        <position position="265"/>
    </location>
</feature>
<dbReference type="Pfam" id="PF01471">
    <property type="entry name" value="PG_binding_1"/>
    <property type="match status" value="1"/>
</dbReference>
<dbReference type="GO" id="GO:0031012">
    <property type="term" value="C:extracellular matrix"/>
    <property type="evidence" value="ECO:0007669"/>
    <property type="project" value="InterPro"/>
</dbReference>
<keyword evidence="2" id="KW-0645">Protease</keyword>
<evidence type="ECO:0000313" key="15">
    <source>
        <dbReference type="Proteomes" id="UP001279734"/>
    </source>
</evidence>
<dbReference type="SMART" id="SM00235">
    <property type="entry name" value="ZnMc"/>
    <property type="match status" value="1"/>
</dbReference>
<evidence type="ECO:0000256" key="1">
    <source>
        <dbReference type="ARBA" id="ARBA00009614"/>
    </source>
</evidence>
<evidence type="ECO:0000256" key="4">
    <source>
        <dbReference type="ARBA" id="ARBA00022729"/>
    </source>
</evidence>
<evidence type="ECO:0000256" key="7">
    <source>
        <dbReference type="ARBA" id="ARBA00023049"/>
    </source>
</evidence>
<dbReference type="EMBL" id="BSYO01000002">
    <property type="protein sequence ID" value="GMH00624.1"/>
    <property type="molecule type" value="Genomic_DNA"/>
</dbReference>
<dbReference type="InterPro" id="IPR002477">
    <property type="entry name" value="Peptidoglycan-bd-like"/>
</dbReference>
<evidence type="ECO:0000256" key="5">
    <source>
        <dbReference type="ARBA" id="ARBA00022801"/>
    </source>
</evidence>
<dbReference type="Gene3D" id="3.40.390.10">
    <property type="entry name" value="Collagenase (Catalytic Domain)"/>
    <property type="match status" value="1"/>
</dbReference>
<comment type="caution">
    <text evidence="14">The sequence shown here is derived from an EMBL/GenBank/DDBJ whole genome shotgun (WGS) entry which is preliminary data.</text>
</comment>
<feature type="binding site" evidence="11">
    <location>
        <position position="219"/>
    </location>
    <ligand>
        <name>Ca(2+)</name>
        <dbReference type="ChEBI" id="CHEBI:29108"/>
        <label>3</label>
    </ligand>
</feature>
<feature type="binding site" evidence="11">
    <location>
        <position position="218"/>
    </location>
    <ligand>
        <name>Ca(2+)</name>
        <dbReference type="ChEBI" id="CHEBI:29108"/>
        <label>3</label>
    </ligand>
</feature>
<comment type="similarity">
    <text evidence="1">Belongs to the peptidase M10A family. Matrix metalloproteinases (MMPs) subfamily.</text>
</comment>
<feature type="domain" description="Peptidase metallopeptidase" evidence="13">
    <location>
        <begin position="142"/>
        <end position="309"/>
    </location>
</feature>
<dbReference type="InterPro" id="IPR021190">
    <property type="entry name" value="Pept_M10A"/>
</dbReference>
<feature type="binding site" evidence="11">
    <location>
        <position position="282"/>
    </location>
    <ligand>
        <name>Zn(2+)</name>
        <dbReference type="ChEBI" id="CHEBI:29105"/>
        <label>2</label>
        <note>catalytic</note>
    </ligand>
</feature>
<sequence>MLLFLTYSSLFFLLPLSCTPSPATAKPTIPTNLKSNNYTHGWRRFEKLVHAKRGSHICGISLLKSYFHRFGYLSGQQDRNYSEEFDSDLELAVIRYQEKHGLEVSGTLDPKTISAIMSPRCGISDSVKSGLHTTERYVYFPGHPRWFRQIPMTLTYAFSAENLIPYMSLEDISSAFRRAFSKWESVIPVRFEETGDYGSADIRIGFYGGEHGDGQPFDGVLGVLAHAFSPPSGKFHLDADERWAVDFEREKSKVAVDLESVALHEIGHVLGLAHSTVREAVMYPSLKPREKKLDLTLDDVEGVQALYGSNPNFTVESLQEYSETSNSYHPAVDLRHRSTKWAMFLAVPILYFFM</sequence>
<gene>
    <name evidence="14" type="ORF">Nepgr_002463</name>
</gene>
<keyword evidence="9" id="KW-0325">Glycoprotein</keyword>
<evidence type="ECO:0000256" key="8">
    <source>
        <dbReference type="ARBA" id="ARBA00023145"/>
    </source>
</evidence>
<dbReference type="AlphaFoldDB" id="A0AAD3P9P1"/>
<dbReference type="InterPro" id="IPR036365">
    <property type="entry name" value="PGBD-like_sf"/>
</dbReference>
<keyword evidence="3 11" id="KW-0479">Metal-binding</keyword>
<evidence type="ECO:0000256" key="12">
    <source>
        <dbReference type="SAM" id="SignalP"/>
    </source>
</evidence>
<dbReference type="GO" id="GO:0006508">
    <property type="term" value="P:proteolysis"/>
    <property type="evidence" value="ECO:0007669"/>
    <property type="project" value="UniProtKB-KW"/>
</dbReference>
<feature type="binding site" evidence="11">
    <location>
        <position position="264"/>
    </location>
    <ligand>
        <name>Zn(2+)</name>
        <dbReference type="ChEBI" id="CHEBI:29105"/>
        <label>2</label>
        <note>catalytic</note>
    </ligand>
</feature>
<dbReference type="InterPro" id="IPR001818">
    <property type="entry name" value="Pept_M10_metallopeptidase"/>
</dbReference>
<organism evidence="14 15">
    <name type="scientific">Nepenthes gracilis</name>
    <name type="common">Slender pitcher plant</name>
    <dbReference type="NCBI Taxonomy" id="150966"/>
    <lineage>
        <taxon>Eukaryota</taxon>
        <taxon>Viridiplantae</taxon>
        <taxon>Streptophyta</taxon>
        <taxon>Embryophyta</taxon>
        <taxon>Tracheophyta</taxon>
        <taxon>Spermatophyta</taxon>
        <taxon>Magnoliopsida</taxon>
        <taxon>eudicotyledons</taxon>
        <taxon>Gunneridae</taxon>
        <taxon>Pentapetalae</taxon>
        <taxon>Caryophyllales</taxon>
        <taxon>Nepenthaceae</taxon>
        <taxon>Nepenthes</taxon>
    </lineage>
</organism>
<dbReference type="PANTHER" id="PTHR10201:SF321">
    <property type="entry name" value="METALLOENDOPROTEINASE 4-MMP"/>
    <property type="match status" value="1"/>
</dbReference>
<dbReference type="InterPro" id="IPR033739">
    <property type="entry name" value="M10A_MMP"/>
</dbReference>
<evidence type="ECO:0000256" key="11">
    <source>
        <dbReference type="PIRSR" id="PIRSR621190-2"/>
    </source>
</evidence>
<feature type="binding site" description="in inhibited form" evidence="11">
    <location>
        <position position="121"/>
    </location>
    <ligand>
        <name>Zn(2+)</name>
        <dbReference type="ChEBI" id="CHEBI:29105"/>
        <label>2</label>
        <note>catalytic</note>
    </ligand>
</feature>
<proteinExistence type="inferred from homology"/>
<keyword evidence="5" id="KW-0378">Hydrolase</keyword>
<dbReference type="InterPro" id="IPR006026">
    <property type="entry name" value="Peptidase_Metallo"/>
</dbReference>
<evidence type="ECO:0000256" key="9">
    <source>
        <dbReference type="ARBA" id="ARBA00023180"/>
    </source>
</evidence>
<dbReference type="PANTHER" id="PTHR10201">
    <property type="entry name" value="MATRIX METALLOPROTEINASE"/>
    <property type="match status" value="1"/>
</dbReference>
<dbReference type="Proteomes" id="UP001279734">
    <property type="component" value="Unassembled WGS sequence"/>
</dbReference>
<feature type="binding site" evidence="11">
    <location>
        <position position="268"/>
    </location>
    <ligand>
        <name>Zn(2+)</name>
        <dbReference type="ChEBI" id="CHEBI:29105"/>
        <label>2</label>
        <note>catalytic</note>
    </ligand>
</feature>
<dbReference type="GO" id="GO:0004222">
    <property type="term" value="F:metalloendopeptidase activity"/>
    <property type="evidence" value="ECO:0007669"/>
    <property type="project" value="InterPro"/>
</dbReference>
<evidence type="ECO:0000259" key="13">
    <source>
        <dbReference type="SMART" id="SM00235"/>
    </source>
</evidence>
<evidence type="ECO:0000256" key="10">
    <source>
        <dbReference type="PIRSR" id="PIRSR621190-1"/>
    </source>
</evidence>
<evidence type="ECO:0000256" key="6">
    <source>
        <dbReference type="ARBA" id="ARBA00022833"/>
    </source>
</evidence>
<dbReference type="CDD" id="cd04278">
    <property type="entry name" value="ZnMc_MMP"/>
    <property type="match status" value="1"/>
</dbReference>
<feature type="binding site" evidence="11">
    <location>
        <position position="238"/>
    </location>
    <ligand>
        <name>Ca(2+)</name>
        <dbReference type="ChEBI" id="CHEBI:29108"/>
        <label>3</label>
    </ligand>
</feature>
<comment type="cofactor">
    <cofactor evidence="11">
        <name>Zn(2+)</name>
        <dbReference type="ChEBI" id="CHEBI:29105"/>
    </cofactor>
    <text evidence="11">Binds 2 Zn(2+) ions per subunit.</text>
</comment>
<feature type="binding site" evidence="11">
    <location>
        <position position="201"/>
    </location>
    <ligand>
        <name>Ca(2+)</name>
        <dbReference type="ChEBI" id="CHEBI:29108"/>
        <label>2</label>
    </ligand>
</feature>
<keyword evidence="7" id="KW-0482">Metalloprotease</keyword>
<feature type="binding site" evidence="11">
    <location>
        <position position="241"/>
    </location>
    <ligand>
        <name>Ca(2+)</name>
        <dbReference type="ChEBI" id="CHEBI:29108"/>
        <label>3</label>
    </ligand>
</feature>
<dbReference type="PRINTS" id="PR00138">
    <property type="entry name" value="MATRIXIN"/>
</dbReference>
<dbReference type="GO" id="GO:0008270">
    <property type="term" value="F:zinc ion binding"/>
    <property type="evidence" value="ECO:0007669"/>
    <property type="project" value="InterPro"/>
</dbReference>
<comment type="cofactor">
    <cofactor evidence="11">
        <name>Ca(2+)</name>
        <dbReference type="ChEBI" id="CHEBI:29108"/>
    </cofactor>
    <text evidence="11">Can bind about 5 Ca(2+) ions per subunit.</text>
</comment>
<dbReference type="GO" id="GO:0030574">
    <property type="term" value="P:collagen catabolic process"/>
    <property type="evidence" value="ECO:0007669"/>
    <property type="project" value="TreeGrafter"/>
</dbReference>
<feature type="binding site" evidence="11">
    <location>
        <position position="211"/>
    </location>
    <ligand>
        <name>Zn(2+)</name>
        <dbReference type="ChEBI" id="CHEBI:29105"/>
        <label>1</label>
    </ligand>
</feature>
<dbReference type="GO" id="GO:0030198">
    <property type="term" value="P:extracellular matrix organization"/>
    <property type="evidence" value="ECO:0007669"/>
    <property type="project" value="TreeGrafter"/>
</dbReference>
<feature type="binding site" evidence="11">
    <location>
        <position position="274"/>
    </location>
    <ligand>
        <name>Zn(2+)</name>
        <dbReference type="ChEBI" id="CHEBI:29105"/>
        <label>2</label>
        <note>catalytic</note>
    </ligand>
</feature>
<feature type="binding site" evidence="11">
    <location>
        <position position="236"/>
    </location>
    <ligand>
        <name>Zn(2+)</name>
        <dbReference type="ChEBI" id="CHEBI:29105"/>
        <label>1</label>
    </ligand>
</feature>
<protein>
    <recommendedName>
        <fullName evidence="13">Peptidase metallopeptidase domain-containing protein</fullName>
    </recommendedName>
</protein>
<dbReference type="InterPro" id="IPR024079">
    <property type="entry name" value="MetalloPept_cat_dom_sf"/>
</dbReference>
<keyword evidence="4 12" id="KW-0732">Signal</keyword>
<feature type="chain" id="PRO_5042281853" description="Peptidase metallopeptidase domain-containing protein" evidence="12">
    <location>
        <begin position="26"/>
        <end position="354"/>
    </location>
</feature>
<dbReference type="FunFam" id="3.40.390.10:FF:000018">
    <property type="entry name" value="Metalloendoproteinase 1"/>
    <property type="match status" value="1"/>
</dbReference>
<feature type="signal peptide" evidence="12">
    <location>
        <begin position="1"/>
        <end position="25"/>
    </location>
</feature>
<feature type="binding site" evidence="11">
    <location>
        <position position="213"/>
    </location>
    <ligand>
        <name>Zn(2+)</name>
        <dbReference type="ChEBI" id="CHEBI:29105"/>
        <label>1</label>
    </ligand>
</feature>
<keyword evidence="15" id="KW-1185">Reference proteome</keyword>
<feature type="binding site" evidence="11">
    <location>
        <position position="226"/>
    </location>
    <ligand>
        <name>Zn(2+)</name>
        <dbReference type="ChEBI" id="CHEBI:29105"/>
        <label>1</label>
    </ligand>
</feature>
<keyword evidence="6 11" id="KW-0862">Zinc</keyword>
<dbReference type="SUPFAM" id="SSF47090">
    <property type="entry name" value="PGBD-like"/>
    <property type="match status" value="1"/>
</dbReference>
<evidence type="ECO:0000256" key="3">
    <source>
        <dbReference type="ARBA" id="ARBA00022723"/>
    </source>
</evidence>